<dbReference type="GO" id="GO:0000166">
    <property type="term" value="F:nucleotide binding"/>
    <property type="evidence" value="ECO:0007669"/>
    <property type="project" value="UniProtKB-KW"/>
</dbReference>
<dbReference type="Gene3D" id="3.40.50.300">
    <property type="entry name" value="P-loop containing nucleotide triphosphate hydrolases"/>
    <property type="match status" value="1"/>
</dbReference>
<accession>A0A6N8TCQ6</accession>
<keyword evidence="3" id="KW-0143">Chaperone</keyword>
<reference evidence="8 9" key="1">
    <citation type="submission" date="2019-12" db="EMBL/GenBank/DDBJ databases">
        <title>Shinella granuli gen. nov., sp. nov., and proposal of the reclassification of Zoogloea ramigera ATCC 19623 as Shinella zoogloeoides sp. nov.</title>
        <authorList>
            <person name="Gao J."/>
        </authorList>
    </citation>
    <scope>NUCLEOTIDE SEQUENCE [LARGE SCALE GENOMIC DNA]</scope>
    <source>
        <strain evidence="8 9">DSM 287</strain>
    </source>
</reference>
<dbReference type="Pfam" id="PF02492">
    <property type="entry name" value="cobW"/>
    <property type="match status" value="1"/>
</dbReference>
<organism evidence="8 9">
    <name type="scientific">Shinella zoogloeoides</name>
    <name type="common">Crabtreella saccharophila</name>
    <dbReference type="NCBI Taxonomy" id="352475"/>
    <lineage>
        <taxon>Bacteria</taxon>
        <taxon>Pseudomonadati</taxon>
        <taxon>Pseudomonadota</taxon>
        <taxon>Alphaproteobacteria</taxon>
        <taxon>Hyphomicrobiales</taxon>
        <taxon>Rhizobiaceae</taxon>
        <taxon>Shinella</taxon>
    </lineage>
</organism>
<dbReference type="EMBL" id="WUML01000009">
    <property type="protein sequence ID" value="MXO01057.1"/>
    <property type="molecule type" value="Genomic_DNA"/>
</dbReference>
<dbReference type="PANTHER" id="PTHR13748:SF62">
    <property type="entry name" value="COBW DOMAIN-CONTAINING PROTEIN"/>
    <property type="match status" value="1"/>
</dbReference>
<protein>
    <submittedName>
        <fullName evidence="8">GTP-binding protein</fullName>
    </submittedName>
</protein>
<dbReference type="InterPro" id="IPR051316">
    <property type="entry name" value="Zinc-reg_GTPase_activator"/>
</dbReference>
<feature type="domain" description="CobW C-terminal" evidence="7">
    <location>
        <begin position="297"/>
        <end position="390"/>
    </location>
</feature>
<evidence type="ECO:0000259" key="7">
    <source>
        <dbReference type="SMART" id="SM00833"/>
    </source>
</evidence>
<evidence type="ECO:0000256" key="4">
    <source>
        <dbReference type="ARBA" id="ARBA00034320"/>
    </source>
</evidence>
<evidence type="ECO:0000256" key="1">
    <source>
        <dbReference type="ARBA" id="ARBA00022741"/>
    </source>
</evidence>
<dbReference type="InterPro" id="IPR011629">
    <property type="entry name" value="CobW-like_C"/>
</dbReference>
<dbReference type="CDD" id="cd03112">
    <property type="entry name" value="CobW-like"/>
    <property type="match status" value="1"/>
</dbReference>
<dbReference type="GO" id="GO:0016787">
    <property type="term" value="F:hydrolase activity"/>
    <property type="evidence" value="ECO:0007669"/>
    <property type="project" value="UniProtKB-KW"/>
</dbReference>
<sequence>MHIEAASQQKLPITILTGFLGSGKTTLLNYILTERHGHRIAVIENEYGEVDVDSDLVLASDEEIFQMQNGCICCFVDVRNDLIDVMKKLLSHKDKFDHIIVETSGLADPTPVATAFFVDRNVAEEVELDAVVTLVDAMHIDQHLYDPVLDGSDNQAVNQIVAADRILVNKIDLASEEALGSLEGSLRKLNQTAPILRSTYGQVDLSNILGVKGFRPSYVRERAEILDIDMDDDSDAHGHHAHDCHDAACDHPDHDHGHHHHACTDASCDNPDHHHHDHDHGHKNTAALRPHSHDATVKSHSFVYPEAFDGEKLGAFLKDYLGEHGDDIFRTKGIVSVAGDNRFFVLQAVHKLVDFRPDHAWGEDARKSKFVFIGRNLDRDGIDRSLRACLVS</sequence>
<evidence type="ECO:0000256" key="2">
    <source>
        <dbReference type="ARBA" id="ARBA00022801"/>
    </source>
</evidence>
<dbReference type="SUPFAM" id="SSF90002">
    <property type="entry name" value="Hypothetical protein YjiA, C-terminal domain"/>
    <property type="match status" value="1"/>
</dbReference>
<evidence type="ECO:0000256" key="6">
    <source>
        <dbReference type="ARBA" id="ARBA00049117"/>
    </source>
</evidence>
<dbReference type="AlphaFoldDB" id="A0A6N8TCQ6"/>
<dbReference type="InterPro" id="IPR027417">
    <property type="entry name" value="P-loop_NTPase"/>
</dbReference>
<gene>
    <name evidence="8" type="ORF">GR156_12135</name>
</gene>
<dbReference type="Pfam" id="PF07683">
    <property type="entry name" value="CobW_C"/>
    <property type="match status" value="1"/>
</dbReference>
<evidence type="ECO:0000313" key="9">
    <source>
        <dbReference type="Proteomes" id="UP000440304"/>
    </source>
</evidence>
<dbReference type="SUPFAM" id="SSF52540">
    <property type="entry name" value="P-loop containing nucleoside triphosphate hydrolases"/>
    <property type="match status" value="1"/>
</dbReference>
<dbReference type="InterPro" id="IPR036627">
    <property type="entry name" value="CobW-likC_sf"/>
</dbReference>
<evidence type="ECO:0000313" key="8">
    <source>
        <dbReference type="EMBL" id="MXO01057.1"/>
    </source>
</evidence>
<dbReference type="PANTHER" id="PTHR13748">
    <property type="entry name" value="COBW-RELATED"/>
    <property type="match status" value="1"/>
</dbReference>
<comment type="caution">
    <text evidence="8">The sequence shown here is derived from an EMBL/GenBank/DDBJ whole genome shotgun (WGS) entry which is preliminary data.</text>
</comment>
<comment type="function">
    <text evidence="5">Zinc chaperone that directly transfers zinc cofactor to target proteins, thereby activating them. Zinc is transferred from the CXCC motif in the GTPase domain to the zinc binding site in target proteins in a process requiring GTP hydrolysis.</text>
</comment>
<dbReference type="Gene3D" id="3.30.1220.10">
    <property type="entry name" value="CobW-like, C-terminal domain"/>
    <property type="match status" value="1"/>
</dbReference>
<proteinExistence type="inferred from homology"/>
<dbReference type="GO" id="GO:0005737">
    <property type="term" value="C:cytoplasm"/>
    <property type="evidence" value="ECO:0007669"/>
    <property type="project" value="TreeGrafter"/>
</dbReference>
<keyword evidence="1" id="KW-0547">Nucleotide-binding</keyword>
<evidence type="ECO:0000256" key="3">
    <source>
        <dbReference type="ARBA" id="ARBA00023186"/>
    </source>
</evidence>
<evidence type="ECO:0000256" key="5">
    <source>
        <dbReference type="ARBA" id="ARBA00045658"/>
    </source>
</evidence>
<dbReference type="Proteomes" id="UP000440304">
    <property type="component" value="Unassembled WGS sequence"/>
</dbReference>
<dbReference type="InterPro" id="IPR003495">
    <property type="entry name" value="CobW/HypB/UreG_nucleotide-bd"/>
</dbReference>
<dbReference type="SMART" id="SM00833">
    <property type="entry name" value="CobW_C"/>
    <property type="match status" value="1"/>
</dbReference>
<keyword evidence="2" id="KW-0378">Hydrolase</keyword>
<comment type="catalytic activity">
    <reaction evidence="6">
        <text>GTP + H2O = GDP + phosphate + H(+)</text>
        <dbReference type="Rhea" id="RHEA:19669"/>
        <dbReference type="ChEBI" id="CHEBI:15377"/>
        <dbReference type="ChEBI" id="CHEBI:15378"/>
        <dbReference type="ChEBI" id="CHEBI:37565"/>
        <dbReference type="ChEBI" id="CHEBI:43474"/>
        <dbReference type="ChEBI" id="CHEBI:58189"/>
    </reaction>
    <physiologicalReaction direction="left-to-right" evidence="6">
        <dbReference type="Rhea" id="RHEA:19670"/>
    </physiologicalReaction>
</comment>
<comment type="similarity">
    <text evidence="4">Belongs to the SIMIBI class G3E GTPase family. ZNG1 subfamily.</text>
</comment>
<dbReference type="RefSeq" id="WP_170299510.1">
    <property type="nucleotide sequence ID" value="NZ_CP086612.1"/>
</dbReference>
<name>A0A6N8TCQ6_SHIZO</name>